<evidence type="ECO:0000313" key="1">
    <source>
        <dbReference type="EMBL" id="TCU52390.1"/>
    </source>
</evidence>
<evidence type="ECO:0000313" key="2">
    <source>
        <dbReference type="Proteomes" id="UP000295773"/>
    </source>
</evidence>
<dbReference type="Gene3D" id="2.160.20.70">
    <property type="match status" value="1"/>
</dbReference>
<dbReference type="InterPro" id="IPR016098">
    <property type="entry name" value="CAP/MinC_C"/>
</dbReference>
<protein>
    <recommendedName>
        <fullName evidence="3">Septum site-determining protein MinC</fullName>
    </recommendedName>
</protein>
<proteinExistence type="predicted"/>
<dbReference type="GO" id="GO:0000902">
    <property type="term" value="P:cell morphogenesis"/>
    <property type="evidence" value="ECO:0007669"/>
    <property type="project" value="InterPro"/>
</dbReference>
<dbReference type="SUPFAM" id="SSF63848">
    <property type="entry name" value="Cell-division inhibitor MinC, C-terminal domain"/>
    <property type="match status" value="1"/>
</dbReference>
<organism evidence="1 2">
    <name type="scientific">Longicatena caecimuris</name>
    <dbReference type="NCBI Taxonomy" id="1796635"/>
    <lineage>
        <taxon>Bacteria</taxon>
        <taxon>Bacillati</taxon>
        <taxon>Bacillota</taxon>
        <taxon>Erysipelotrichia</taxon>
        <taxon>Erysipelotrichales</taxon>
        <taxon>Erysipelotrichaceae</taxon>
        <taxon>Longicatena</taxon>
    </lineage>
</organism>
<dbReference type="InterPro" id="IPR036145">
    <property type="entry name" value="MinC_C_sf"/>
</dbReference>
<name>A0A4R3SUC4_9FIRM</name>
<reference evidence="1 2" key="1">
    <citation type="submission" date="2019-03" db="EMBL/GenBank/DDBJ databases">
        <title>Genomic Encyclopedia of Type Strains, Phase IV (KMG-IV): sequencing the most valuable type-strain genomes for metagenomic binning, comparative biology and taxonomic classification.</title>
        <authorList>
            <person name="Goeker M."/>
        </authorList>
    </citation>
    <scope>NUCLEOTIDE SEQUENCE [LARGE SCALE GENOMIC DNA]</scope>
    <source>
        <strain evidence="1 2">DSM 29481</strain>
    </source>
</reference>
<keyword evidence="2" id="KW-1185">Reference proteome</keyword>
<dbReference type="Proteomes" id="UP000295773">
    <property type="component" value="Unassembled WGS sequence"/>
</dbReference>
<evidence type="ECO:0008006" key="3">
    <source>
        <dbReference type="Google" id="ProtNLM"/>
    </source>
</evidence>
<gene>
    <name evidence="1" type="ORF">EDD61_13313</name>
</gene>
<comment type="caution">
    <text evidence="1">The sequence shown here is derived from an EMBL/GenBank/DDBJ whole genome shotgun (WGS) entry which is preliminary data.</text>
</comment>
<dbReference type="AlphaFoldDB" id="A0A4R3SUC4"/>
<dbReference type="EMBL" id="SMBP01000033">
    <property type="protein sequence ID" value="TCU52390.1"/>
    <property type="molecule type" value="Genomic_DNA"/>
</dbReference>
<dbReference type="RefSeq" id="WP_008687924.1">
    <property type="nucleotide sequence ID" value="NZ_AP024510.1"/>
</dbReference>
<dbReference type="GeneID" id="73795892"/>
<sequence length="190" mass="22084">MVQIKIKGINKDYHVFVEFDDFDACLQELHHRLLQCSIFHTSALAVFFHLPKINDAQFLAILQVCEQCHIIMKGCNVETEKPRIKILQKTLGNGEHYHFHEPILLLGTIEQQAYVVSEASLYVLGNMYGSVDLLHAHCQLYVSAMQGNVRICDSRFQNLTSFSPAEVYYEHCTVKLKQLKEERMWERQLQ</sequence>
<accession>A0A4R3SUC4</accession>